<dbReference type="VEuPathDB" id="PlasmoDB:PGAL8A_00475400"/>
<feature type="transmembrane region" description="Helical" evidence="1">
    <location>
        <begin position="1115"/>
        <end position="1132"/>
    </location>
</feature>
<gene>
    <name evidence="2" type="ORF">PGAL8A_00475400</name>
</gene>
<accession>A0A1J1GXG4</accession>
<comment type="caution">
    <text evidence="2">The sequence shown here is derived from an EMBL/GenBank/DDBJ whole genome shotgun (WGS) entry which is preliminary data.</text>
</comment>
<dbReference type="GeneID" id="39733287"/>
<dbReference type="GO" id="GO:0020035">
    <property type="term" value="P:adhesion of symbiont to microvasculature"/>
    <property type="evidence" value="ECO:0007669"/>
    <property type="project" value="InterPro"/>
</dbReference>
<feature type="transmembrane region" description="Helical" evidence="1">
    <location>
        <begin position="250"/>
        <end position="272"/>
    </location>
</feature>
<name>A0A1J1GXG4_PLAGA</name>
<evidence type="ECO:0000313" key="2">
    <source>
        <dbReference type="EMBL" id="CRG97175.1"/>
    </source>
</evidence>
<proteinExistence type="predicted"/>
<organism evidence="2 3">
    <name type="scientific">Plasmodium gallinaceum</name>
    <dbReference type="NCBI Taxonomy" id="5849"/>
    <lineage>
        <taxon>Eukaryota</taxon>
        <taxon>Sar</taxon>
        <taxon>Alveolata</taxon>
        <taxon>Apicomplexa</taxon>
        <taxon>Aconoidasida</taxon>
        <taxon>Haemosporida</taxon>
        <taxon>Plasmodiidae</taxon>
        <taxon>Plasmodium</taxon>
        <taxon>Plasmodium (Haemamoeba)</taxon>
    </lineage>
</organism>
<evidence type="ECO:0000313" key="3">
    <source>
        <dbReference type="Proteomes" id="UP000220797"/>
    </source>
</evidence>
<keyword evidence="1" id="KW-0472">Membrane</keyword>
<protein>
    <submittedName>
        <fullName evidence="2">Cytoadherence linked asexual protein, putative</fullName>
    </submittedName>
</protein>
<keyword evidence="1" id="KW-0812">Transmembrane</keyword>
<dbReference type="InterPro" id="IPR005553">
    <property type="entry name" value="CLAG"/>
</dbReference>
<keyword evidence="1" id="KW-1133">Transmembrane helix</keyword>
<reference evidence="2" key="1">
    <citation type="submission" date="2015-04" db="EMBL/GenBank/DDBJ databases">
        <authorList>
            <consortium name="Pathogen Informatics"/>
        </authorList>
    </citation>
    <scope>NUCLEOTIDE SEQUENCE [LARGE SCALE GENOMIC DNA]</scope>
    <source>
        <strain evidence="2">8A</strain>
    </source>
</reference>
<feature type="transmembrane region" description="Helical" evidence="1">
    <location>
        <begin position="1171"/>
        <end position="1193"/>
    </location>
</feature>
<feature type="transmembrane region" description="Helical" evidence="1">
    <location>
        <begin position="7"/>
        <end position="24"/>
    </location>
</feature>
<dbReference type="RefSeq" id="XP_028529978.1">
    <property type="nucleotide sequence ID" value="XM_028673536.1"/>
</dbReference>
<dbReference type="EMBL" id="CVMV01000096">
    <property type="protein sequence ID" value="CRG97175.1"/>
    <property type="molecule type" value="Genomic_DNA"/>
</dbReference>
<dbReference type="OMA" id="LMHDLNW"/>
<dbReference type="OrthoDB" id="382618at2759"/>
<dbReference type="Proteomes" id="UP000220797">
    <property type="component" value="Unassembled WGS sequence"/>
</dbReference>
<sequence>MKEFCKIILLFIEQTFIYFLFFILQQNVYCIYKERNVNELINIIGNDELYYNLLNLEGIILHSLEKDELKLPLLKPEGEASLNMSKFKVVRIINNNKEDNYILPTPKCNAEDIVKFEYITREQLIASYDSKYSDLIKRKNLIVKSLKIIKYMLVPMDFYRQTNNMKESLIALDNLFFQNSSRHSESLIYQTRYKMWLLKMKKLIHKNIKKKLFTNMPIHSESDALESDDLFFTTNSDINSMKKLNRVSDFYNMGIFNLIGSHFIVLGHFLVLRLALKHYHKYFELGSVKFYSWQNILQFNMSDRFKVLDLICDGSGNYEANMKRRKQYLKSKRTSLLEECEVLEFLIHHINKYQMELYTNANQLNLNMQVLLENIHVKKKFFEFMCNNEENCNIYESEKFKSEFTKISTEDDTNEFLESIYSEPKGLDAFNIYIHFHHFIKYYSYYNKNNILYVHLLNLIGILNGESKAYVSSIYLPGYYNIIQLSFDEKHDLTKLYENLLECVETCHLGSKYRSLVYSTDLILNVRNYDSQICNMCEGTLFYINGQTQDGITMLQKFYSYVTEVLQINNISSLIKDMNIYEDYANFLMHDAEWFTFLLLFRLVSYEGVARKGIVHAMYTSLKDEDKFNRTVLTSYWYPSPLKKYYSIYIRKKKSVNLLEKLENLLSSHTIEKMKKCIKFYIHVNSFLQLDFFYYLNESPLKQQHPFGLTMLIEQKFKTWFFDYLTGYSFINYEEESTRVEMAEKMQRGEFVLPKYSKWTSHLKKIIEASYEVYFEQRHIKNLFKYFKTYNINNKIMLMRDSYELYLENYKDILFTADIIDLKRNFSFYTDKKRRKLRSFYYIHSFWGNSMNYHKFGLVYGYTVNKNYLKEIVDELYPLYMVNKNIFSDMSFIQTVYLLFRKIESSFHSHRRNDDISINNIFFFNVRKDYYKLNRKDREEEINSSMASRFFSKTLFSVFQMLFTIKLSNDIDKLDRLYGSSEMIGLTVDEEPYLKFAYAYYGSMMDNLINTFLPLYIKKPITQLKYGKTFILANMYKLCSDIFTLLNLNNLSLLCEYQAVSSSNYYSYKKMAQFIDRKYTGIVIGAFIMKLWDVRMEALGQRVNNYFDKFMWPNILYPLGLLSVFFAGNILFRNVLYFPRTLPGELAEQVKHSLPETPKEKPSVFYIDVQVNVAVFHSLCTSMFLFALMRWYAFYDNVVFLIRSYIRLFDRFYSVLENYIALFIRGQVNKITTDALLKAFQRAYIATLNEGLYQEAITARITSKQLSKKESDKNNRDDIQIFDTQDIGILSGNCDFMYIDSPSSFEDLEESEKFLNEKKSTCYEKD</sequence>
<keyword evidence="3" id="KW-1185">Reference proteome</keyword>
<evidence type="ECO:0000256" key="1">
    <source>
        <dbReference type="SAM" id="Phobius"/>
    </source>
</evidence>
<dbReference type="Pfam" id="PF03805">
    <property type="entry name" value="CLAG"/>
    <property type="match status" value="1"/>
</dbReference>